<dbReference type="Proteomes" id="UP000297693">
    <property type="component" value="Unassembled WGS sequence"/>
</dbReference>
<proteinExistence type="inferred from homology"/>
<name>A0A4R9K8A2_9LEPT</name>
<keyword evidence="4" id="KW-1185">Reference proteome</keyword>
<evidence type="ECO:0000313" key="4">
    <source>
        <dbReference type="Proteomes" id="UP000297693"/>
    </source>
</evidence>
<evidence type="ECO:0000256" key="1">
    <source>
        <dbReference type="ARBA" id="ARBA00006484"/>
    </source>
</evidence>
<gene>
    <name evidence="3" type="ORF">EHQ58_04605</name>
</gene>
<evidence type="ECO:0000256" key="2">
    <source>
        <dbReference type="ARBA" id="ARBA00023002"/>
    </source>
</evidence>
<dbReference type="EMBL" id="RQGD01000014">
    <property type="protein sequence ID" value="TGL61892.1"/>
    <property type="molecule type" value="Genomic_DNA"/>
</dbReference>
<dbReference type="InterPro" id="IPR002347">
    <property type="entry name" value="SDR_fam"/>
</dbReference>
<dbReference type="SUPFAM" id="SSF51735">
    <property type="entry name" value="NAD(P)-binding Rossmann-fold domains"/>
    <property type="match status" value="1"/>
</dbReference>
<dbReference type="PANTHER" id="PTHR42901:SF1">
    <property type="entry name" value="ALCOHOL DEHYDROGENASE"/>
    <property type="match status" value="1"/>
</dbReference>
<dbReference type="Gene3D" id="3.40.50.720">
    <property type="entry name" value="NAD(P)-binding Rossmann-like Domain"/>
    <property type="match status" value="1"/>
</dbReference>
<sequence>MKKLILVFGSGSGIGESIFENLKNRNDENSILFGFSRRGSEYAGTFQENVNHCFDLTNQDHISKFKTDWHALFTKQNQSYPDSLQLIIYFAQGDGSFKSIEQIENEELSSHFQLNLFSSMQLLKIFAPSIKRLNNSIIVFLGSTASRIGFENSSAYCASKHAISGLAKALREEWKPYQVKVVNAYLGAIATAIWDNREDFSKNDMISVSDAGEFLANISYLPQTLYLDEIYITPRKGVL</sequence>
<dbReference type="PRINTS" id="PR00081">
    <property type="entry name" value="GDHRDH"/>
</dbReference>
<dbReference type="RefSeq" id="WP_135622563.1">
    <property type="nucleotide sequence ID" value="NZ_RQGD01000014.1"/>
</dbReference>
<dbReference type="Pfam" id="PF00106">
    <property type="entry name" value="adh_short"/>
    <property type="match status" value="1"/>
</dbReference>
<accession>A0A4R9K8A2</accession>
<comment type="similarity">
    <text evidence="1">Belongs to the short-chain dehydrogenases/reductases (SDR) family.</text>
</comment>
<dbReference type="AlphaFoldDB" id="A0A4R9K8A2"/>
<protein>
    <submittedName>
        <fullName evidence="3">SDR family NAD(P)-dependent oxidoreductase</fullName>
    </submittedName>
</protein>
<dbReference type="GO" id="GO:0016491">
    <property type="term" value="F:oxidoreductase activity"/>
    <property type="evidence" value="ECO:0007669"/>
    <property type="project" value="UniProtKB-KW"/>
</dbReference>
<dbReference type="InterPro" id="IPR036291">
    <property type="entry name" value="NAD(P)-bd_dom_sf"/>
</dbReference>
<dbReference type="InterPro" id="IPR020904">
    <property type="entry name" value="Sc_DH/Rdtase_CS"/>
</dbReference>
<evidence type="ECO:0000313" key="3">
    <source>
        <dbReference type="EMBL" id="TGL61892.1"/>
    </source>
</evidence>
<dbReference type="OrthoDB" id="9793825at2"/>
<dbReference type="PANTHER" id="PTHR42901">
    <property type="entry name" value="ALCOHOL DEHYDROGENASE"/>
    <property type="match status" value="1"/>
</dbReference>
<comment type="caution">
    <text evidence="3">The sequence shown here is derived from an EMBL/GenBank/DDBJ whole genome shotgun (WGS) entry which is preliminary data.</text>
</comment>
<reference evidence="3" key="1">
    <citation type="journal article" date="2019" name="PLoS Negl. Trop. Dis.">
        <title>Revisiting the worldwide diversity of Leptospira species in the environment.</title>
        <authorList>
            <person name="Vincent A.T."/>
            <person name="Schiettekatte O."/>
            <person name="Bourhy P."/>
            <person name="Veyrier F.J."/>
            <person name="Picardeau M."/>
        </authorList>
    </citation>
    <scope>NUCLEOTIDE SEQUENCE [LARGE SCALE GENOMIC DNA]</scope>
    <source>
        <strain evidence="3">201702476</strain>
    </source>
</reference>
<keyword evidence="2" id="KW-0560">Oxidoreductase</keyword>
<organism evidence="3 4">
    <name type="scientific">Leptospira ognonensis</name>
    <dbReference type="NCBI Taxonomy" id="2484945"/>
    <lineage>
        <taxon>Bacteria</taxon>
        <taxon>Pseudomonadati</taxon>
        <taxon>Spirochaetota</taxon>
        <taxon>Spirochaetia</taxon>
        <taxon>Leptospirales</taxon>
        <taxon>Leptospiraceae</taxon>
        <taxon>Leptospira</taxon>
    </lineage>
</organism>
<dbReference type="PROSITE" id="PS00061">
    <property type="entry name" value="ADH_SHORT"/>
    <property type="match status" value="1"/>
</dbReference>